<keyword evidence="1" id="KW-1133">Transmembrane helix</keyword>
<dbReference type="Proteomes" id="UP000326570">
    <property type="component" value="Unassembled WGS sequence"/>
</dbReference>
<dbReference type="GO" id="GO:0016787">
    <property type="term" value="F:hydrolase activity"/>
    <property type="evidence" value="ECO:0007669"/>
    <property type="project" value="UniProtKB-KW"/>
</dbReference>
<protein>
    <submittedName>
        <fullName evidence="3">Sulfatase-like hydrolase/transferase</fullName>
    </submittedName>
</protein>
<organism evidence="3 4">
    <name type="scientific">Adhaeribacter soli</name>
    <dbReference type="NCBI Taxonomy" id="2607655"/>
    <lineage>
        <taxon>Bacteria</taxon>
        <taxon>Pseudomonadati</taxon>
        <taxon>Bacteroidota</taxon>
        <taxon>Cytophagia</taxon>
        <taxon>Cytophagales</taxon>
        <taxon>Hymenobacteraceae</taxon>
        <taxon>Adhaeribacter</taxon>
    </lineage>
</organism>
<dbReference type="Gene3D" id="3.40.720.10">
    <property type="entry name" value="Alkaline Phosphatase, subunit A"/>
    <property type="match status" value="1"/>
</dbReference>
<dbReference type="GO" id="GO:0046872">
    <property type="term" value="F:metal ion binding"/>
    <property type="evidence" value="ECO:0007669"/>
    <property type="project" value="InterPro"/>
</dbReference>
<name>A0A5N1JA39_9BACT</name>
<evidence type="ECO:0000259" key="2">
    <source>
        <dbReference type="Pfam" id="PF01676"/>
    </source>
</evidence>
<proteinExistence type="predicted"/>
<reference evidence="3 4" key="1">
    <citation type="submission" date="2019-09" db="EMBL/GenBank/DDBJ databases">
        <title>Genome sequence of Adhaeribacter sp. M2.</title>
        <authorList>
            <person name="Srinivasan S."/>
        </authorList>
    </citation>
    <scope>NUCLEOTIDE SEQUENCE [LARGE SCALE GENOMIC DNA]</scope>
    <source>
        <strain evidence="3 4">M2</strain>
    </source>
</reference>
<evidence type="ECO:0000256" key="1">
    <source>
        <dbReference type="SAM" id="Phobius"/>
    </source>
</evidence>
<dbReference type="SUPFAM" id="SSF53649">
    <property type="entry name" value="Alkaline phosphatase-like"/>
    <property type="match status" value="1"/>
</dbReference>
<keyword evidence="1" id="KW-0472">Membrane</keyword>
<keyword evidence="4" id="KW-1185">Reference proteome</keyword>
<accession>A0A5N1JA39</accession>
<gene>
    <name evidence="3" type="ORF">F0P94_02000</name>
</gene>
<dbReference type="EMBL" id="VTWT01000001">
    <property type="protein sequence ID" value="KAA9345878.1"/>
    <property type="molecule type" value="Genomic_DNA"/>
</dbReference>
<evidence type="ECO:0000313" key="3">
    <source>
        <dbReference type="EMBL" id="KAA9345878.1"/>
    </source>
</evidence>
<keyword evidence="3" id="KW-0808">Transferase</keyword>
<dbReference type="Pfam" id="PF01676">
    <property type="entry name" value="Metalloenzyme"/>
    <property type="match status" value="1"/>
</dbReference>
<feature type="domain" description="Metalloenzyme" evidence="2">
    <location>
        <begin position="195"/>
        <end position="325"/>
    </location>
</feature>
<evidence type="ECO:0000313" key="4">
    <source>
        <dbReference type="Proteomes" id="UP000326570"/>
    </source>
</evidence>
<keyword evidence="1" id="KW-0812">Transmembrane</keyword>
<comment type="caution">
    <text evidence="3">The sequence shown here is derived from an EMBL/GenBank/DDBJ whole genome shotgun (WGS) entry which is preliminary data.</text>
</comment>
<dbReference type="AlphaFoldDB" id="A0A5N1JA39"/>
<feature type="transmembrane region" description="Helical" evidence="1">
    <location>
        <begin position="20"/>
        <end position="40"/>
    </location>
</feature>
<dbReference type="InterPro" id="IPR006124">
    <property type="entry name" value="Metalloenzyme"/>
</dbReference>
<sequence length="344" mass="39224">MHRRLSWYGLPEPGLPHNPLLFCFFMIRFLSFFLILLFPACTSKNLVQNTPGAPQYQTKNVVIVVVDGPRYTETWGAKDRSMVRHLQNDLFPEGVINTKFYNDGYTYTNSGHAAITTGVRQQINNGGRELPRKPSVFQLWLEATGQPRHKAWLVTSKDKLEILADTKDKTYAGQFLASTDCGNNGNGSGYRADSTTFRKAIQVLQKDEPNLVLINFKDPDYYGHSNRWEEYLQGIKNSDKYVWQLWQFLQSHPNYRNQTTLIVTNDHGRHSDGRADGFVSHGDGCRGCRHLNFFAAGPDFKQNEIINTTYDQTDIPATVAELLGFKMPASDGEVMWELFRNGKK</sequence>
<dbReference type="GO" id="GO:0016740">
    <property type="term" value="F:transferase activity"/>
    <property type="evidence" value="ECO:0007669"/>
    <property type="project" value="UniProtKB-KW"/>
</dbReference>
<dbReference type="InterPro" id="IPR017850">
    <property type="entry name" value="Alkaline_phosphatase_core_sf"/>
</dbReference>
<keyword evidence="3" id="KW-0378">Hydrolase</keyword>